<dbReference type="EMBL" id="JARQZJ010000006">
    <property type="protein sequence ID" value="KAK9871609.1"/>
    <property type="molecule type" value="Genomic_DNA"/>
</dbReference>
<dbReference type="InterPro" id="IPR043502">
    <property type="entry name" value="DNA/RNA_pol_sf"/>
</dbReference>
<evidence type="ECO:0000259" key="1">
    <source>
        <dbReference type="PROSITE" id="PS50878"/>
    </source>
</evidence>
<keyword evidence="3" id="KW-1185">Reference proteome</keyword>
<dbReference type="Pfam" id="PF00078">
    <property type="entry name" value="RVT_1"/>
    <property type="match status" value="1"/>
</dbReference>
<feature type="domain" description="Reverse transcriptase" evidence="1">
    <location>
        <begin position="52"/>
        <end position="322"/>
    </location>
</feature>
<proteinExistence type="predicted"/>
<evidence type="ECO:0000313" key="3">
    <source>
        <dbReference type="Proteomes" id="UP001431783"/>
    </source>
</evidence>
<name>A0AAW1TLL9_9CUCU</name>
<dbReference type="AlphaFoldDB" id="A0AAW1TLL9"/>
<accession>A0AAW1TLL9</accession>
<dbReference type="Gene3D" id="3.30.70.270">
    <property type="match status" value="1"/>
</dbReference>
<dbReference type="InterPro" id="IPR000477">
    <property type="entry name" value="RT_dom"/>
</dbReference>
<gene>
    <name evidence="2" type="ORF">WA026_012988</name>
</gene>
<sequence length="502" mass="57659">MDKEPDILRTEVQRAIIRLKNKKAPGVDGITAEVLKAMGETGVDLIHMICKQIWNTGKWPDEWCNSIFVPIFKKGSPLECSNYRTIALIPHASKILLTIINERLKSFLLPQISDEQTGFIPGKGTREQILNLRQIIEKSREYNIGMYLCFIDYSKAFDRVKWNKLWTILLEMGTPPHLIHLVKRLYENNNAKIRANNTLSSNFKSNAGVRQGCILSPILFNTYTEHIMRRVMEGWTGGISVGGRRINNLRYADDTVIIAASKEEMQEIMTRLCSISEEYGLELNKQKTKTMIVDRPHNNQPDVQTVAGYEVVSVVNYLGSMITNSGGCEAEIRRRVAMARNATTKLTKIWKATAITRNNKLRIANSLIFPIVMYGSETWTLMESDKQQINALEMWVYRRLLRVPWTARRTNISIIEELNIETRLVTKINQSILRYFGHIARRGDSMERLMVEGKVEGRRTRGRAPKRWIDQIKTLVGHNLPEASHMAQSRGTWSEEVRKINT</sequence>
<evidence type="ECO:0000313" key="2">
    <source>
        <dbReference type="EMBL" id="KAK9871609.1"/>
    </source>
</evidence>
<dbReference type="PROSITE" id="PS50878">
    <property type="entry name" value="RT_POL"/>
    <property type="match status" value="1"/>
</dbReference>
<dbReference type="SUPFAM" id="SSF56672">
    <property type="entry name" value="DNA/RNA polymerases"/>
    <property type="match status" value="1"/>
</dbReference>
<dbReference type="GO" id="GO:0071897">
    <property type="term" value="P:DNA biosynthetic process"/>
    <property type="evidence" value="ECO:0007669"/>
    <property type="project" value="UniProtKB-ARBA"/>
</dbReference>
<dbReference type="CDD" id="cd01650">
    <property type="entry name" value="RT_nLTR_like"/>
    <property type="match status" value="1"/>
</dbReference>
<reference evidence="2 3" key="1">
    <citation type="submission" date="2023-03" db="EMBL/GenBank/DDBJ databases">
        <title>Genome insight into feeding habits of ladybird beetles.</title>
        <authorList>
            <person name="Li H.-S."/>
            <person name="Huang Y.-H."/>
            <person name="Pang H."/>
        </authorList>
    </citation>
    <scope>NUCLEOTIDE SEQUENCE [LARGE SCALE GENOMIC DNA]</scope>
    <source>
        <strain evidence="2">SYSU_2023b</strain>
        <tissue evidence="2">Whole body</tissue>
    </source>
</reference>
<dbReference type="PANTHER" id="PTHR47027">
    <property type="entry name" value="REVERSE TRANSCRIPTASE DOMAIN-CONTAINING PROTEIN"/>
    <property type="match status" value="1"/>
</dbReference>
<dbReference type="InterPro" id="IPR043128">
    <property type="entry name" value="Rev_trsase/Diguanyl_cyclase"/>
</dbReference>
<protein>
    <recommendedName>
        <fullName evidence="1">Reverse transcriptase domain-containing protein</fullName>
    </recommendedName>
</protein>
<dbReference type="Proteomes" id="UP001431783">
    <property type="component" value="Unassembled WGS sequence"/>
</dbReference>
<dbReference type="PANTHER" id="PTHR47027:SF8">
    <property type="entry name" value="RIBONUCLEASE H"/>
    <property type="match status" value="1"/>
</dbReference>
<comment type="caution">
    <text evidence="2">The sequence shown here is derived from an EMBL/GenBank/DDBJ whole genome shotgun (WGS) entry which is preliminary data.</text>
</comment>
<organism evidence="2 3">
    <name type="scientific">Henosepilachna vigintioctopunctata</name>
    <dbReference type="NCBI Taxonomy" id="420089"/>
    <lineage>
        <taxon>Eukaryota</taxon>
        <taxon>Metazoa</taxon>
        <taxon>Ecdysozoa</taxon>
        <taxon>Arthropoda</taxon>
        <taxon>Hexapoda</taxon>
        <taxon>Insecta</taxon>
        <taxon>Pterygota</taxon>
        <taxon>Neoptera</taxon>
        <taxon>Endopterygota</taxon>
        <taxon>Coleoptera</taxon>
        <taxon>Polyphaga</taxon>
        <taxon>Cucujiformia</taxon>
        <taxon>Coccinelloidea</taxon>
        <taxon>Coccinellidae</taxon>
        <taxon>Epilachninae</taxon>
        <taxon>Epilachnini</taxon>
        <taxon>Henosepilachna</taxon>
    </lineage>
</organism>